<protein>
    <submittedName>
        <fullName evidence="1">Tryptophan RNA-binding domain-containing protein</fullName>
    </submittedName>
</protein>
<name>A0A975BX22_9BACT</name>
<dbReference type="SUPFAM" id="SSF51219">
    <property type="entry name" value="TRAP-like"/>
    <property type="match status" value="1"/>
</dbReference>
<keyword evidence="2" id="KW-1185">Reference proteome</keyword>
<accession>A0A975BX22</accession>
<dbReference type="PANTHER" id="PTHR38074:SF1">
    <property type="entry name" value="ALTERED INHERITANCE OF MITOCHONDRIA PROTEIN 24, MITOCHONDRIAL"/>
    <property type="match status" value="1"/>
</dbReference>
<evidence type="ECO:0000313" key="2">
    <source>
        <dbReference type="Proteomes" id="UP000663722"/>
    </source>
</evidence>
<dbReference type="Gene3D" id="3.60.160.10">
    <property type="entry name" value="Mitochondrial biogenesis AIM24"/>
    <property type="match status" value="1"/>
</dbReference>
<proteinExistence type="predicted"/>
<dbReference type="KEGG" id="dmm:dnm_090400"/>
<evidence type="ECO:0000313" key="1">
    <source>
        <dbReference type="EMBL" id="QTA92947.1"/>
    </source>
</evidence>
<dbReference type="AlphaFoldDB" id="A0A975BX22"/>
<dbReference type="PANTHER" id="PTHR38074">
    <property type="entry name" value="ALTERED INHERITANCE OF MITOCHONDRIA PROTEIN 24, MITOCHONDRIAL"/>
    <property type="match status" value="1"/>
</dbReference>
<sequence>MFDFTVHQEVTCVAKGEGQFFSKLGSMVAYQGEFKAEKILLGPNQGVLDSVIGFAKRKLTGENMPLMKVSGRGIYYMADRAQHVSVITLQPGQSIGVESENLLSFTEDCKYSVRFIGVGVVSQKGLFTSELTARGEKPQVAVTTDGNPIILETPCAVDPDAVVCWTGRDPNFKTDISWKTFLGQSSGESYYLEFTDPGEIVIVQPSERESGVSLSID</sequence>
<dbReference type="InterPro" id="IPR016031">
    <property type="entry name" value="Trp_RNA-bd_attenuator-like_dom"/>
</dbReference>
<gene>
    <name evidence="1" type="ORF">dnm_090400</name>
</gene>
<dbReference type="Proteomes" id="UP000663722">
    <property type="component" value="Chromosome"/>
</dbReference>
<dbReference type="Pfam" id="PF01987">
    <property type="entry name" value="AIM24"/>
    <property type="match status" value="1"/>
</dbReference>
<dbReference type="EMBL" id="CP061800">
    <property type="protein sequence ID" value="QTA92947.1"/>
    <property type="molecule type" value="Genomic_DNA"/>
</dbReference>
<dbReference type="RefSeq" id="WP_207680099.1">
    <property type="nucleotide sequence ID" value="NZ_CP061800.1"/>
</dbReference>
<organism evidence="1 2">
    <name type="scientific">Desulfonema magnum</name>
    <dbReference type="NCBI Taxonomy" id="45655"/>
    <lineage>
        <taxon>Bacteria</taxon>
        <taxon>Pseudomonadati</taxon>
        <taxon>Thermodesulfobacteriota</taxon>
        <taxon>Desulfobacteria</taxon>
        <taxon>Desulfobacterales</taxon>
        <taxon>Desulfococcaceae</taxon>
        <taxon>Desulfonema</taxon>
    </lineage>
</organism>
<dbReference type="InterPro" id="IPR002838">
    <property type="entry name" value="AIM24"/>
</dbReference>
<dbReference type="InterPro" id="IPR036983">
    <property type="entry name" value="AIM24_sf"/>
</dbReference>
<reference evidence="1" key="1">
    <citation type="journal article" date="2021" name="Microb. Physiol.">
        <title>Proteogenomic Insights into the Physiology of Marine, Sulfate-Reducing, Filamentous Desulfonema limicola and Desulfonema magnum.</title>
        <authorList>
            <person name="Schnaars V."/>
            <person name="Wohlbrand L."/>
            <person name="Scheve S."/>
            <person name="Hinrichs C."/>
            <person name="Reinhardt R."/>
            <person name="Rabus R."/>
        </authorList>
    </citation>
    <scope>NUCLEOTIDE SEQUENCE</scope>
    <source>
        <strain evidence="1">4be13</strain>
    </source>
</reference>